<accession>A0A9P5DNM9</accession>
<feature type="compositionally biased region" description="Low complexity" evidence="1">
    <location>
        <begin position="330"/>
        <end position="352"/>
    </location>
</feature>
<dbReference type="AlphaFoldDB" id="A0A9P5DNM9"/>
<feature type="region of interest" description="Disordered" evidence="1">
    <location>
        <begin position="1"/>
        <end position="51"/>
    </location>
</feature>
<dbReference type="EMBL" id="PVQB02000978">
    <property type="protein sequence ID" value="KAF4332786.1"/>
    <property type="molecule type" value="Genomic_DNA"/>
</dbReference>
<feature type="region of interest" description="Disordered" evidence="1">
    <location>
        <begin position="314"/>
        <end position="352"/>
    </location>
</feature>
<feature type="compositionally biased region" description="Polar residues" evidence="1">
    <location>
        <begin position="238"/>
        <end position="250"/>
    </location>
</feature>
<dbReference type="OrthoDB" id="5366163at2759"/>
<feature type="compositionally biased region" description="Low complexity" evidence="1">
    <location>
        <begin position="251"/>
        <end position="260"/>
    </location>
</feature>
<comment type="caution">
    <text evidence="2">The sequence shown here is derived from an EMBL/GenBank/DDBJ whole genome shotgun (WGS) entry which is preliminary data.</text>
</comment>
<evidence type="ECO:0000313" key="2">
    <source>
        <dbReference type="EMBL" id="KAF4332786.1"/>
    </source>
</evidence>
<feature type="region of interest" description="Disordered" evidence="1">
    <location>
        <begin position="228"/>
        <end position="262"/>
    </location>
</feature>
<evidence type="ECO:0000256" key="1">
    <source>
        <dbReference type="SAM" id="MobiDB-lite"/>
    </source>
</evidence>
<feature type="compositionally biased region" description="Low complexity" evidence="1">
    <location>
        <begin position="34"/>
        <end position="51"/>
    </location>
</feature>
<organism evidence="2 3">
    <name type="scientific">Fusarium beomiforme</name>
    <dbReference type="NCBI Taxonomy" id="44412"/>
    <lineage>
        <taxon>Eukaryota</taxon>
        <taxon>Fungi</taxon>
        <taxon>Dikarya</taxon>
        <taxon>Ascomycota</taxon>
        <taxon>Pezizomycotina</taxon>
        <taxon>Sordariomycetes</taxon>
        <taxon>Hypocreomycetidae</taxon>
        <taxon>Hypocreales</taxon>
        <taxon>Nectriaceae</taxon>
        <taxon>Fusarium</taxon>
        <taxon>Fusarium burgessii species complex</taxon>
    </lineage>
</organism>
<protein>
    <submittedName>
        <fullName evidence="2">Uncharacterized protein</fullName>
    </submittedName>
</protein>
<gene>
    <name evidence="2" type="ORF">FBEOM_13403</name>
</gene>
<keyword evidence="3" id="KW-1185">Reference proteome</keyword>
<reference evidence="2" key="1">
    <citation type="journal article" date="2017" name="Mycologia">
        <title>Fusarium algeriense, sp. nov., a novel toxigenic crown rot pathogen of durum wheat from Algeria is nested in the Fusarium burgessii species complex.</title>
        <authorList>
            <person name="Laraba I."/>
            <person name="Keddad A."/>
            <person name="Boureghda H."/>
            <person name="Abdallah N."/>
            <person name="Vaughan M.M."/>
            <person name="Proctor R.H."/>
            <person name="Busman M."/>
            <person name="O'Donnell K."/>
        </authorList>
    </citation>
    <scope>NUCLEOTIDE SEQUENCE</scope>
    <source>
        <strain evidence="2">NRRL 25174</strain>
    </source>
</reference>
<reference evidence="2" key="2">
    <citation type="submission" date="2020-02" db="EMBL/GenBank/DDBJ databases">
        <title>Identification and distribution of gene clusters putatively required for synthesis of sphingolipid metabolism inhibitors in phylogenetically diverse species of the filamentous fungus Fusarium.</title>
        <authorList>
            <person name="Kim H.-S."/>
            <person name="Busman M."/>
            <person name="Brown D.W."/>
            <person name="Divon H."/>
            <person name="Uhlig S."/>
            <person name="Proctor R.H."/>
        </authorList>
    </citation>
    <scope>NUCLEOTIDE SEQUENCE</scope>
    <source>
        <strain evidence="2">NRRL 25174</strain>
    </source>
</reference>
<name>A0A9P5DNM9_9HYPO</name>
<sequence>MESKKRLSLDGTNSGSGPSALRRLTRSPSHRISLQRSSTESTSSSSISVASQDNEALQKSCVTRGTSSDDCALHRFIVWTAVKRNQCDGMTPQEKLECPMLRCRKRFANHELMLQHLYSCSWLSTSEYWCYECGKCERFNDSKCKRCLGHPSRRKKILSMAKSFFNSLGHRPKSSALEDLDLDLDMGESEAPPSYDLAVAPNELELPTNEIHEIGSSGIALQPILETDNESENEAETRNTAPIPTPYISSLPTQTQTPTLPAHPAELESDATLGDPLDFMLPPGIVVPVNLIDPGCNTSSERPTLQLHTTGLEEYRKEQKRRSKGQVAPSTSVRSTASTNSTSSTNTTDTTFSRESYNISPISSFSDQWASAPVFDSNDFTLSENAFGSPGGLLRTNSFAISHKAPAAKGWSSFENEAGVSYDSQPTELPTDIHMLGALPTVKPLQSTLSLNQPVFTLKDSSLPTDLDLDTNIALINNNVTMPRSLHPMPPQPKAGSYHNPRSLIDTVWSTLQMHVAESMIKLQHVSKNHLIMQLRNLTPQVIVTHGLETLMDIIEGRQSTVPINVLCFVHLVYCFSLIVHEQDAASRSSDLFGQAMSYSTMFSRQDRQLYIQIVEALWRPADMSNADLINLVRAKTFSMSRSPGSKGKDIESSTMMQPVADSLAFLAMYFLDQLENATIHVAEGAEILSSDLFTSHCNGLDKTHGDPAQTMAAYLMLKHNFQLYTHYPAFANSLNNIAQRMNSEFMLPRRLELELMESGKMYLPPDIYFDGYIRHVREQMDSIYCTNTEDGTYRSLYYRQCAELIKTVIGAQPQPIAAHPMQSSAVSQNIPQNGFDDIDEFFNELTPNNFNFSSVAPFDAGQPLDFSCLPNTIDPGTLNPIPLPTPADTNSLHATSTAANSPPSPAPAASASSSAAKIKSDSSCKLCGYTPEGDPRWFSGSMAKHMKLQHSTKPPTIYRCPYPGCTSQYKNRPDNLRQHQIEKGHFLEGQDVVKRSSKRRKIE</sequence>
<feature type="region of interest" description="Disordered" evidence="1">
    <location>
        <begin position="878"/>
        <end position="916"/>
    </location>
</feature>
<evidence type="ECO:0000313" key="3">
    <source>
        <dbReference type="Proteomes" id="UP000730481"/>
    </source>
</evidence>
<proteinExistence type="predicted"/>
<dbReference type="Proteomes" id="UP000730481">
    <property type="component" value="Unassembled WGS sequence"/>
</dbReference>
<feature type="compositionally biased region" description="Low complexity" evidence="1">
    <location>
        <begin position="895"/>
        <end position="916"/>
    </location>
</feature>